<reference evidence="3" key="1">
    <citation type="submission" date="2017-10" db="EMBL/GenBank/DDBJ databases">
        <title>Rapid genome shrinkage in a self-fertile nematode reveals novel sperm competition proteins.</title>
        <authorList>
            <person name="Yin D."/>
            <person name="Schwarz E.M."/>
            <person name="Thomas C.G."/>
            <person name="Felde R.L."/>
            <person name="Korf I.F."/>
            <person name="Cutter A.D."/>
            <person name="Schartner C.M."/>
            <person name="Ralston E.J."/>
            <person name="Meyer B.J."/>
            <person name="Haag E.S."/>
        </authorList>
    </citation>
    <scope>NUCLEOTIDE SEQUENCE [LARGE SCALE GENOMIC DNA]</scope>
    <source>
        <strain evidence="3">JU1422</strain>
    </source>
</reference>
<comment type="caution">
    <text evidence="2">The sequence shown here is derived from an EMBL/GenBank/DDBJ whole genome shotgun (WGS) entry which is preliminary data.</text>
</comment>
<name>A0A2G5UJK1_9PELO</name>
<keyword evidence="3" id="KW-1185">Reference proteome</keyword>
<evidence type="ECO:0000313" key="2">
    <source>
        <dbReference type="EMBL" id="PIC39717.1"/>
    </source>
</evidence>
<dbReference type="Proteomes" id="UP000230233">
    <property type="component" value="Chromosome III"/>
</dbReference>
<evidence type="ECO:0000313" key="3">
    <source>
        <dbReference type="Proteomes" id="UP000230233"/>
    </source>
</evidence>
<dbReference type="OrthoDB" id="5868569at2759"/>
<dbReference type="AlphaFoldDB" id="A0A2G5UJK1"/>
<sequence>MLFHRPPGQEDEGKDALLYTPCPLNGVVGRGVVASALGFCPRDGGSIPVGGKYNFPFFALLFYHFQTRQTPSNTENIGDDYSDFSSQPVKNAGANHELKQVTYSTIAPKFDIPTTPRPPLLNPNPIGQKTPGAPVPPKKVVVDYRRGYFFQHYPWDRLPRRYLLRPGMTYVYPPQYHHATYRYPYLPYTDHYSIYRTHPGIGNGGCGGGGGCVGGYGGYGGYAQQYQGYGSGCSGGGGGSGCGGYDDDDEDEDSYEDSEESGKSGEAKINKKDPLEDLELEDLEKLSKSDSGDVKSTSSSTSDDLEEPEPTEIKKSKSHTDDEDLIDDRKKQAKRNFLIKWA</sequence>
<protein>
    <submittedName>
        <fullName evidence="2">Uncharacterized protein</fullName>
    </submittedName>
</protein>
<feature type="compositionally biased region" description="Basic and acidic residues" evidence="1">
    <location>
        <begin position="283"/>
        <end position="293"/>
    </location>
</feature>
<organism evidence="2 3">
    <name type="scientific">Caenorhabditis nigoni</name>
    <dbReference type="NCBI Taxonomy" id="1611254"/>
    <lineage>
        <taxon>Eukaryota</taxon>
        <taxon>Metazoa</taxon>
        <taxon>Ecdysozoa</taxon>
        <taxon>Nematoda</taxon>
        <taxon>Chromadorea</taxon>
        <taxon>Rhabditida</taxon>
        <taxon>Rhabditina</taxon>
        <taxon>Rhabditomorpha</taxon>
        <taxon>Rhabditoidea</taxon>
        <taxon>Rhabditidae</taxon>
        <taxon>Peloderinae</taxon>
        <taxon>Caenorhabditis</taxon>
    </lineage>
</organism>
<gene>
    <name evidence="2" type="primary">Cni-R74.2</name>
    <name evidence="2" type="synonym">Cnig_chr_III.g11316</name>
    <name evidence="2" type="ORF">B9Z55_011316</name>
</gene>
<feature type="compositionally biased region" description="Basic and acidic residues" evidence="1">
    <location>
        <begin position="260"/>
        <end position="275"/>
    </location>
</feature>
<feature type="region of interest" description="Disordered" evidence="1">
    <location>
        <begin position="244"/>
        <end position="329"/>
    </location>
</feature>
<proteinExistence type="predicted"/>
<feature type="compositionally biased region" description="Acidic residues" evidence="1">
    <location>
        <begin position="245"/>
        <end position="259"/>
    </location>
</feature>
<dbReference type="EMBL" id="PDUG01000003">
    <property type="protein sequence ID" value="PIC39717.1"/>
    <property type="molecule type" value="Genomic_DNA"/>
</dbReference>
<feature type="compositionally biased region" description="Basic and acidic residues" evidence="1">
    <location>
        <begin position="311"/>
        <end position="320"/>
    </location>
</feature>
<evidence type="ECO:0000256" key="1">
    <source>
        <dbReference type="SAM" id="MobiDB-lite"/>
    </source>
</evidence>
<accession>A0A2G5UJK1</accession>